<proteinExistence type="inferred from homology"/>
<feature type="domain" description="Aldehyde dehydrogenase" evidence="5">
    <location>
        <begin position="21"/>
        <end position="483"/>
    </location>
</feature>
<organism evidence="6 7">
    <name type="scientific">Dialister micraerophilus DSM 19965</name>
    <dbReference type="NCBI Taxonomy" id="888062"/>
    <lineage>
        <taxon>Bacteria</taxon>
        <taxon>Bacillati</taxon>
        <taxon>Bacillota</taxon>
        <taxon>Negativicutes</taxon>
        <taxon>Veillonellales</taxon>
        <taxon>Veillonellaceae</taxon>
        <taxon>Dialister</taxon>
    </lineage>
</organism>
<name>F2BWJ7_9FIRM</name>
<keyword evidence="7" id="KW-1185">Reference proteome</keyword>
<dbReference type="GO" id="GO:0004029">
    <property type="term" value="F:aldehyde dehydrogenase (NAD+) activity"/>
    <property type="evidence" value="ECO:0007669"/>
    <property type="project" value="UniProtKB-EC"/>
</dbReference>
<dbReference type="InterPro" id="IPR015590">
    <property type="entry name" value="Aldehyde_DH_dom"/>
</dbReference>
<dbReference type="Proteomes" id="UP000003503">
    <property type="component" value="Unassembled WGS sequence"/>
</dbReference>
<evidence type="ECO:0000256" key="2">
    <source>
        <dbReference type="ARBA" id="ARBA00023002"/>
    </source>
</evidence>
<evidence type="ECO:0000256" key="3">
    <source>
        <dbReference type="PROSITE-ProRule" id="PRU10007"/>
    </source>
</evidence>
<reference evidence="6 7" key="1">
    <citation type="submission" date="2011-02" db="EMBL/GenBank/DDBJ databases">
        <authorList>
            <person name="Muzny D."/>
            <person name="Qin X."/>
            <person name="Deng J."/>
            <person name="Jiang H."/>
            <person name="Liu Y."/>
            <person name="Qu J."/>
            <person name="Song X.-Z."/>
            <person name="Zhang L."/>
            <person name="Thornton R."/>
            <person name="Coyle M."/>
            <person name="Francisco L."/>
            <person name="Jackson L."/>
            <person name="Javaid M."/>
            <person name="Korchina V."/>
            <person name="Kovar C."/>
            <person name="Mata R."/>
            <person name="Mathew T."/>
            <person name="Ngo R."/>
            <person name="Nguyen L."/>
            <person name="Nguyen N."/>
            <person name="Okwuonu G."/>
            <person name="Ongeri F."/>
            <person name="Pham C."/>
            <person name="Simmons D."/>
            <person name="Wilczek-Boney K."/>
            <person name="Hale W."/>
            <person name="Jakkamsetti A."/>
            <person name="Pham P."/>
            <person name="Ruth R."/>
            <person name="San Lucas F."/>
            <person name="Warren J."/>
            <person name="Zhang J."/>
            <person name="Zhao Z."/>
            <person name="Zhou C."/>
            <person name="Zhu D."/>
            <person name="Lee S."/>
            <person name="Bess C."/>
            <person name="Blankenburg K."/>
            <person name="Forbes L."/>
            <person name="Fu Q."/>
            <person name="Gubbala S."/>
            <person name="Hirani K."/>
            <person name="Jayaseelan J.C."/>
            <person name="Lara F."/>
            <person name="Munidasa M."/>
            <person name="Palculict T."/>
            <person name="Patil S."/>
            <person name="Pu L.-L."/>
            <person name="Saada N."/>
            <person name="Tang L."/>
            <person name="Weissenberger G."/>
            <person name="Zhu Y."/>
            <person name="Hemphill L."/>
            <person name="Shang Y."/>
            <person name="Youmans B."/>
            <person name="Ayvaz T."/>
            <person name="Ross M."/>
            <person name="Santibanez J."/>
            <person name="Aqrawi P."/>
            <person name="Gross S."/>
            <person name="Joshi V."/>
            <person name="Fowler G."/>
            <person name="Nazareth L."/>
            <person name="Reid J."/>
            <person name="Worley K."/>
            <person name="Petrosino J."/>
            <person name="Highlander S."/>
            <person name="Gibbs R."/>
        </authorList>
    </citation>
    <scope>NUCLEOTIDE SEQUENCE [LARGE SCALE GENOMIC DNA]</scope>
    <source>
        <strain evidence="6 7">DSM 19965</strain>
    </source>
</reference>
<evidence type="ECO:0000313" key="6">
    <source>
        <dbReference type="EMBL" id="EGF14864.1"/>
    </source>
</evidence>
<dbReference type="InterPro" id="IPR016162">
    <property type="entry name" value="Ald_DH_N"/>
</dbReference>
<dbReference type="SUPFAM" id="SSF53720">
    <property type="entry name" value="ALDH-like"/>
    <property type="match status" value="1"/>
</dbReference>
<dbReference type="EC" id="1.2.1.3" evidence="6"/>
<dbReference type="EMBL" id="AFBB01000009">
    <property type="protein sequence ID" value="EGF14864.1"/>
    <property type="molecule type" value="Genomic_DNA"/>
</dbReference>
<dbReference type="FunFam" id="3.40.309.10:FF:000012">
    <property type="entry name" value="Betaine aldehyde dehydrogenase"/>
    <property type="match status" value="1"/>
</dbReference>
<comment type="similarity">
    <text evidence="1 4">Belongs to the aldehyde dehydrogenase family.</text>
</comment>
<dbReference type="Pfam" id="PF00171">
    <property type="entry name" value="Aldedh"/>
    <property type="match status" value="1"/>
</dbReference>
<dbReference type="eggNOG" id="COG1012">
    <property type="taxonomic scope" value="Bacteria"/>
</dbReference>
<gene>
    <name evidence="6" type="primary">aldA</name>
    <name evidence="6" type="ORF">HMPREF9083_0564</name>
</gene>
<dbReference type="InterPro" id="IPR016163">
    <property type="entry name" value="Ald_DH_C"/>
</dbReference>
<evidence type="ECO:0000256" key="4">
    <source>
        <dbReference type="RuleBase" id="RU003345"/>
    </source>
</evidence>
<evidence type="ECO:0000313" key="7">
    <source>
        <dbReference type="Proteomes" id="UP000003503"/>
    </source>
</evidence>
<accession>F2BWJ7</accession>
<dbReference type="PROSITE" id="PS00687">
    <property type="entry name" value="ALDEHYDE_DEHYDR_GLU"/>
    <property type="match status" value="1"/>
</dbReference>
<comment type="caution">
    <text evidence="6">The sequence shown here is derived from an EMBL/GenBank/DDBJ whole genome shotgun (WGS) entry which is preliminary data.</text>
</comment>
<dbReference type="InterPro" id="IPR029510">
    <property type="entry name" value="Ald_DH_CS_GLU"/>
</dbReference>
<dbReference type="AlphaFoldDB" id="F2BWJ7"/>
<dbReference type="HOGENOM" id="CLU_005391_0_1_9"/>
<keyword evidence="2 4" id="KW-0560">Oxidoreductase</keyword>
<dbReference type="STRING" id="888062.HMPREF9083_0564"/>
<dbReference type="Gene3D" id="3.40.605.10">
    <property type="entry name" value="Aldehyde Dehydrogenase, Chain A, domain 1"/>
    <property type="match status" value="1"/>
</dbReference>
<dbReference type="PANTHER" id="PTHR11699">
    <property type="entry name" value="ALDEHYDE DEHYDROGENASE-RELATED"/>
    <property type="match status" value="1"/>
</dbReference>
<dbReference type="InterPro" id="IPR016161">
    <property type="entry name" value="Ald_DH/histidinol_DH"/>
</dbReference>
<dbReference type="InterPro" id="IPR016160">
    <property type="entry name" value="Ald_DH_CS_CYS"/>
</dbReference>
<evidence type="ECO:0000256" key="1">
    <source>
        <dbReference type="ARBA" id="ARBA00009986"/>
    </source>
</evidence>
<dbReference type="Gene3D" id="3.40.309.10">
    <property type="entry name" value="Aldehyde Dehydrogenase, Chain A, domain 2"/>
    <property type="match status" value="1"/>
</dbReference>
<protein>
    <submittedName>
        <fullName evidence="6">Aldehyde dehydrogenase</fullName>
        <ecNumber evidence="6">1.2.1.3</ecNumber>
    </submittedName>
</protein>
<dbReference type="FunFam" id="3.40.605.10:FF:000007">
    <property type="entry name" value="NAD/NADP-dependent betaine aldehyde dehydrogenase"/>
    <property type="match status" value="1"/>
</dbReference>
<evidence type="ECO:0000259" key="5">
    <source>
        <dbReference type="Pfam" id="PF00171"/>
    </source>
</evidence>
<sequence length="498" mass="54183">MNTMEKVNLQKQYGLFIDGEWKDASDGGLFKSYSPATGEMLAEIAEATKEDVDLAVAAAHKALPSWSKTSPIERQNLLLKIADIIDANAKHLAMVETLDNGKPIRETSTVDIPMSADHFRYFAGVIRAEEGTATMLDDNTMSLVLKEPIGVVGQIIPWNFPFLMAAWKLAPALAAGNTVVLKPSSHTSLSLLELVRLIKDVLPKGVLNVITGAGNKSGQWILEHDGFDKLAFTGSTQVGYKVYKAACDKLIPATLELGGKSANMVFDDCDIDQAVEGVQIGILFNQGQVCCAGSRVFVQEGIYDEFLARLKTAFEKVKIGSPLDMSTEMGSAIYERQMQKVLDYVKVGVEEGCKLITGGERYMENGCDKGYFVRPTILTASSNSERVCQEEIFGPVVVVQKFKTVDEVIALANDSDYGLGGGVFTTNLQTAMKVSRGVHTGRVWVNTYNDIPAGAPFGGYKRSGIGRETHKMIMSAYSQTKSVIINLKEGTKGLYNVK</sequence>
<dbReference type="PROSITE" id="PS00070">
    <property type="entry name" value="ALDEHYDE_DEHYDR_CYS"/>
    <property type="match status" value="1"/>
</dbReference>
<feature type="active site" evidence="3">
    <location>
        <position position="256"/>
    </location>
</feature>